<reference evidence="2 3" key="1">
    <citation type="journal article" date="2019" name="Microb. Cell Fact.">
        <title>Exploring novel herbicidin analogues by transcriptional regulator overexpression and MS/MS molecular networking.</title>
        <authorList>
            <person name="Shi Y."/>
            <person name="Gu R."/>
            <person name="Li Y."/>
            <person name="Wang X."/>
            <person name="Ren W."/>
            <person name="Li X."/>
            <person name="Wang L."/>
            <person name="Xie Y."/>
            <person name="Hong B."/>
        </authorList>
    </citation>
    <scope>NUCLEOTIDE SEQUENCE [LARGE SCALE GENOMIC DNA]</scope>
    <source>
        <strain evidence="2 3">US-43</strain>
    </source>
</reference>
<dbReference type="PROSITE" id="PS51664">
    <property type="entry name" value="YCAO"/>
    <property type="match status" value="1"/>
</dbReference>
<dbReference type="Proteomes" id="UP000327000">
    <property type="component" value="Unassembled WGS sequence"/>
</dbReference>
<protein>
    <recommendedName>
        <fullName evidence="1">YcaO domain-containing protein</fullName>
    </recommendedName>
</protein>
<dbReference type="InterPro" id="IPR003776">
    <property type="entry name" value="YcaO-like_dom"/>
</dbReference>
<dbReference type="OrthoDB" id="109999at2"/>
<dbReference type="Gene3D" id="3.30.160.660">
    <property type="match status" value="1"/>
</dbReference>
<proteinExistence type="predicted"/>
<sequence length="404" mass="43567">MLEADHRAEEGRVRKVHFDGTHRVRRPEETWAVIDGRRSAFGVTRVADVTGLDRLGVPVVMAVRPAAKTLTVSQGKGTSLLLARISAVMESVELWHAEYACPAAEVTRVPARELELPYDVTDLQQHHGSLLGEHTPLDWLTGKNAVTGARTFVPRSYVAMDYQVSDAWEPPLLHGSTNGLAGGNSYDEAVTHALYEVVERDCTAAIGSVPVTERRHVDPASVDDPMCAGVLERMADAGAWVEIVDVPNRWGLPCFVTYVWSEDFPALAVGSGVHSSAAVALSRAVTESAQSRLTAIAGSRDDLADALFPHEPTVPGEPPVTAGEVVPWKDVSAAGPDFAEDTEETRWLAERVLEVTGRPPVVVDLSTEEDFSVVKVVAAGLEFDGRHEITRPLSAPAPLLKEAS</sequence>
<dbReference type="Pfam" id="PF02624">
    <property type="entry name" value="YcaO"/>
    <property type="match status" value="1"/>
</dbReference>
<dbReference type="NCBIfam" id="TIGR00702">
    <property type="entry name" value="YcaO-type kinase domain"/>
    <property type="match status" value="1"/>
</dbReference>
<name>A0A5N5VZL4_STRMB</name>
<dbReference type="EMBL" id="VOKX01000116">
    <property type="protein sequence ID" value="KAB7834352.1"/>
    <property type="molecule type" value="Genomic_DNA"/>
</dbReference>
<accession>A0A5N5VZL4</accession>
<evidence type="ECO:0000259" key="1">
    <source>
        <dbReference type="PROSITE" id="PS51664"/>
    </source>
</evidence>
<gene>
    <name evidence="2" type="ORF">FRZ00_30205</name>
</gene>
<evidence type="ECO:0000313" key="3">
    <source>
        <dbReference type="Proteomes" id="UP000327000"/>
    </source>
</evidence>
<organism evidence="2 3">
    <name type="scientific">Streptomyces mobaraensis</name>
    <name type="common">Streptoverticillium mobaraense</name>
    <dbReference type="NCBI Taxonomy" id="35621"/>
    <lineage>
        <taxon>Bacteria</taxon>
        <taxon>Bacillati</taxon>
        <taxon>Actinomycetota</taxon>
        <taxon>Actinomycetes</taxon>
        <taxon>Kitasatosporales</taxon>
        <taxon>Streptomycetaceae</taxon>
        <taxon>Streptomyces</taxon>
    </lineage>
</organism>
<dbReference type="PANTHER" id="PTHR37809:SF1">
    <property type="entry name" value="RIBOSOMAL PROTEIN S12 METHYLTHIOTRANSFERASE ACCESSORY FACTOR YCAO"/>
    <property type="match status" value="1"/>
</dbReference>
<feature type="domain" description="YcaO" evidence="1">
    <location>
        <begin position="75"/>
        <end position="404"/>
    </location>
</feature>
<comment type="caution">
    <text evidence="2">The sequence shown here is derived from an EMBL/GenBank/DDBJ whole genome shotgun (WGS) entry which is preliminary data.</text>
</comment>
<keyword evidence="3" id="KW-1185">Reference proteome</keyword>
<dbReference type="AlphaFoldDB" id="A0A5N5VZL4"/>
<dbReference type="PANTHER" id="PTHR37809">
    <property type="entry name" value="RIBOSOMAL PROTEIN S12 METHYLTHIOTRANSFERASE ACCESSORY FACTOR YCAO"/>
    <property type="match status" value="1"/>
</dbReference>
<evidence type="ECO:0000313" key="2">
    <source>
        <dbReference type="EMBL" id="KAB7834352.1"/>
    </source>
</evidence>